<evidence type="ECO:0000313" key="1">
    <source>
        <dbReference type="EMBL" id="RRB07485.1"/>
    </source>
</evidence>
<dbReference type="InterPro" id="IPR015915">
    <property type="entry name" value="Kelch-typ_b-propeller"/>
</dbReference>
<dbReference type="InterPro" id="IPR056734">
    <property type="entry name" value="NANM"/>
</dbReference>
<dbReference type="AlphaFoldDB" id="A0A3P1C273"/>
<proteinExistence type="predicted"/>
<dbReference type="RefSeq" id="WP_124872593.1">
    <property type="nucleotide sequence ID" value="NZ_RQJO01000007.1"/>
</dbReference>
<name>A0A3P1C273_9BACT</name>
<sequence length="342" mass="37830">MMTAFKTVAQSAVEWNELPELPGGKGWAGMYAGVSHDALICLGGANFPEKYPWEGGKKKWYDDIYVLVDGKNWQKADEKLSVPAGYGATVSYQNTIILIGGSNENGHLNRVIGLEWDGKKLLQSSFPDLPIPLANMAGALVGDVIVIAGGISSPTGTPLKKCYLLDLKNRSQGWAEIDPWPGPERQLPVCTVYRGQFYLFGGETVGINSKGINFRSILLDSYRLRLRRNAGKWTAFWDRLAPMPRGMSAGGTILPVLHNDRFLFWGGVDGVTAMYKTQATHPGIIQSMLYYFPETDSWEFIGQQTKILARVTLPTVFWNNHWVYISGEIKPGIRTPSVVGVK</sequence>
<evidence type="ECO:0008006" key="3">
    <source>
        <dbReference type="Google" id="ProtNLM"/>
    </source>
</evidence>
<gene>
    <name evidence="1" type="ORF">EHT25_06815</name>
</gene>
<evidence type="ECO:0000313" key="2">
    <source>
        <dbReference type="Proteomes" id="UP000271925"/>
    </source>
</evidence>
<dbReference type="Gene3D" id="2.120.10.80">
    <property type="entry name" value="Kelch-type beta propeller"/>
    <property type="match status" value="2"/>
</dbReference>
<comment type="caution">
    <text evidence="1">The sequence shown here is derived from an EMBL/GenBank/DDBJ whole genome shotgun (WGS) entry which is preliminary data.</text>
</comment>
<protein>
    <recommendedName>
        <fullName evidence="3">Galactose oxidase</fullName>
    </recommendedName>
</protein>
<dbReference type="Proteomes" id="UP000271925">
    <property type="component" value="Unassembled WGS sequence"/>
</dbReference>
<keyword evidence="2" id="KW-1185">Reference proteome</keyword>
<reference evidence="1 2" key="1">
    <citation type="submission" date="2018-11" db="EMBL/GenBank/DDBJ databases">
        <authorList>
            <person name="Zhou Z."/>
            <person name="Wang G."/>
        </authorList>
    </citation>
    <scope>NUCLEOTIDE SEQUENCE [LARGE SCALE GENOMIC DNA]</scope>
    <source>
        <strain evidence="1 2">KCTC52004</strain>
    </source>
</reference>
<accession>A0A3P1C273</accession>
<dbReference type="Pfam" id="PF24996">
    <property type="entry name" value="NANM"/>
    <property type="match status" value="2"/>
</dbReference>
<dbReference type="EMBL" id="RQJO01000007">
    <property type="protein sequence ID" value="RRB07485.1"/>
    <property type="molecule type" value="Genomic_DNA"/>
</dbReference>
<dbReference type="OrthoDB" id="9803597at2"/>
<organism evidence="1 2">
    <name type="scientific">Larkinella rosea</name>
    <dbReference type="NCBI Taxonomy" id="2025312"/>
    <lineage>
        <taxon>Bacteria</taxon>
        <taxon>Pseudomonadati</taxon>
        <taxon>Bacteroidota</taxon>
        <taxon>Cytophagia</taxon>
        <taxon>Cytophagales</taxon>
        <taxon>Spirosomataceae</taxon>
        <taxon>Larkinella</taxon>
    </lineage>
</organism>
<dbReference type="SUPFAM" id="SSF117281">
    <property type="entry name" value="Kelch motif"/>
    <property type="match status" value="1"/>
</dbReference>